<dbReference type="EMBL" id="PXXO01000012">
    <property type="protein sequence ID" value="PSJ04464.1"/>
    <property type="molecule type" value="Genomic_DNA"/>
</dbReference>
<comment type="caution">
    <text evidence="1">The sequence shown here is derived from an EMBL/GenBank/DDBJ whole genome shotgun (WGS) entry which is preliminary data.</text>
</comment>
<sequence>MEGCFGSGKRKYSLDLIMARLSKGAENSISMAFVVMCAEKIRRLLRLFLSLFCLVMQLEMARLSLDGTQEHLAA</sequence>
<dbReference type="AlphaFoldDB" id="A0A2P7MT97"/>
<accession>A0A2P7MT97</accession>
<proteinExistence type="predicted"/>
<evidence type="ECO:0008006" key="3">
    <source>
        <dbReference type="Google" id="ProtNLM"/>
    </source>
</evidence>
<evidence type="ECO:0000313" key="1">
    <source>
        <dbReference type="EMBL" id="PSJ04464.1"/>
    </source>
</evidence>
<reference evidence="1 2" key="1">
    <citation type="journal article" date="2018" name="Environ. Microbiol.">
        <title>Ecological and genomic features of two widespread freshwater picocyanobacteria.</title>
        <authorList>
            <person name="Cabello-Yeves P.J."/>
            <person name="Picazo A."/>
            <person name="Camacho A."/>
            <person name="Callieri C."/>
            <person name="Rosselli R."/>
            <person name="Roda-Garcia J.J."/>
            <person name="Coutinho F.H."/>
            <person name="Rodriguez-Valera F."/>
        </authorList>
    </citation>
    <scope>NUCLEOTIDE SEQUENCE [LARGE SCALE GENOMIC DNA]</scope>
    <source>
        <strain evidence="1 2">Tous</strain>
    </source>
</reference>
<protein>
    <recommendedName>
        <fullName evidence="3">Transposase DDE domain-containing protein</fullName>
    </recommendedName>
</protein>
<organism evidence="1 2">
    <name type="scientific">Cyanobium usitatum str. Tous</name>
    <dbReference type="NCBI Taxonomy" id="2116684"/>
    <lineage>
        <taxon>Bacteria</taxon>
        <taxon>Bacillati</taxon>
        <taxon>Cyanobacteriota</taxon>
        <taxon>Cyanophyceae</taxon>
        <taxon>Synechococcales</taxon>
        <taxon>Prochlorococcaceae</taxon>
        <taxon>Cyanobium</taxon>
    </lineage>
</organism>
<keyword evidence="2" id="KW-1185">Reference proteome</keyword>
<name>A0A2P7MT97_9CYAN</name>
<gene>
    <name evidence="1" type="ORF">C7K55_10720</name>
</gene>
<evidence type="ECO:0000313" key="2">
    <source>
        <dbReference type="Proteomes" id="UP000243002"/>
    </source>
</evidence>
<dbReference type="Proteomes" id="UP000243002">
    <property type="component" value="Unassembled WGS sequence"/>
</dbReference>